<gene>
    <name evidence="5" type="ORF">H8730_11515</name>
</gene>
<dbReference type="GO" id="GO:0003700">
    <property type="term" value="F:DNA-binding transcription factor activity"/>
    <property type="evidence" value="ECO:0007669"/>
    <property type="project" value="InterPro"/>
</dbReference>
<dbReference type="InterPro" id="IPR036278">
    <property type="entry name" value="Sialidase_sf"/>
</dbReference>
<dbReference type="Pfam" id="PF12833">
    <property type="entry name" value="HTH_18"/>
    <property type="match status" value="1"/>
</dbReference>
<dbReference type="GO" id="GO:0043565">
    <property type="term" value="F:sequence-specific DNA binding"/>
    <property type="evidence" value="ECO:0007669"/>
    <property type="project" value="InterPro"/>
</dbReference>
<dbReference type="SUPFAM" id="SSF50939">
    <property type="entry name" value="Sialidases"/>
    <property type="match status" value="1"/>
</dbReference>
<keyword evidence="3" id="KW-0804">Transcription</keyword>
<name>A0A926DUY2_9FIRM</name>
<dbReference type="Proteomes" id="UP000657006">
    <property type="component" value="Unassembled WGS sequence"/>
</dbReference>
<dbReference type="InterPro" id="IPR018062">
    <property type="entry name" value="HTH_AraC-typ_CS"/>
</dbReference>
<organism evidence="5 6">
    <name type="scientific">Bianquea renquensis</name>
    <dbReference type="NCBI Taxonomy" id="2763661"/>
    <lineage>
        <taxon>Bacteria</taxon>
        <taxon>Bacillati</taxon>
        <taxon>Bacillota</taxon>
        <taxon>Clostridia</taxon>
        <taxon>Eubacteriales</taxon>
        <taxon>Bianqueaceae</taxon>
        <taxon>Bianquea</taxon>
    </lineage>
</organism>
<protein>
    <submittedName>
        <fullName evidence="5">Exo-alpha-sialidase</fullName>
    </submittedName>
</protein>
<comment type="caution">
    <text evidence="5">The sequence shown here is derived from an EMBL/GenBank/DDBJ whole genome shotgun (WGS) entry which is preliminary data.</text>
</comment>
<dbReference type="CDD" id="cd15482">
    <property type="entry name" value="Sialidase_non-viral"/>
    <property type="match status" value="1"/>
</dbReference>
<dbReference type="PROSITE" id="PS01124">
    <property type="entry name" value="HTH_ARAC_FAMILY_2"/>
    <property type="match status" value="1"/>
</dbReference>
<feature type="domain" description="HTH araC/xylS-type" evidence="4">
    <location>
        <begin position="457"/>
        <end position="555"/>
    </location>
</feature>
<dbReference type="EMBL" id="JACRSQ010000017">
    <property type="protein sequence ID" value="MBC8544164.1"/>
    <property type="molecule type" value="Genomic_DNA"/>
</dbReference>
<dbReference type="Gene3D" id="1.10.10.60">
    <property type="entry name" value="Homeodomain-like"/>
    <property type="match status" value="2"/>
</dbReference>
<dbReference type="InterPro" id="IPR011040">
    <property type="entry name" value="Sialidase"/>
</dbReference>
<evidence type="ECO:0000313" key="6">
    <source>
        <dbReference type="Proteomes" id="UP000657006"/>
    </source>
</evidence>
<evidence type="ECO:0000256" key="3">
    <source>
        <dbReference type="ARBA" id="ARBA00023163"/>
    </source>
</evidence>
<keyword evidence="1" id="KW-0805">Transcription regulation</keyword>
<dbReference type="PRINTS" id="PR00032">
    <property type="entry name" value="HTHARAC"/>
</dbReference>
<dbReference type="InterPro" id="IPR018060">
    <property type="entry name" value="HTH_AraC"/>
</dbReference>
<dbReference type="PROSITE" id="PS00041">
    <property type="entry name" value="HTH_ARAC_FAMILY_1"/>
    <property type="match status" value="1"/>
</dbReference>
<reference evidence="5" key="1">
    <citation type="submission" date="2020-08" db="EMBL/GenBank/DDBJ databases">
        <title>Genome public.</title>
        <authorList>
            <person name="Liu C."/>
            <person name="Sun Q."/>
        </authorList>
    </citation>
    <scope>NUCLEOTIDE SEQUENCE</scope>
    <source>
        <strain evidence="5">NSJ-32</strain>
    </source>
</reference>
<evidence type="ECO:0000256" key="2">
    <source>
        <dbReference type="ARBA" id="ARBA00023125"/>
    </source>
</evidence>
<dbReference type="InterPro" id="IPR020449">
    <property type="entry name" value="Tscrpt_reg_AraC-type_HTH"/>
</dbReference>
<evidence type="ECO:0000256" key="1">
    <source>
        <dbReference type="ARBA" id="ARBA00023015"/>
    </source>
</evidence>
<dbReference type="PANTHER" id="PTHR43752">
    <property type="entry name" value="BNR/ASP-BOX REPEAT FAMILY PROTEIN"/>
    <property type="match status" value="1"/>
</dbReference>
<dbReference type="RefSeq" id="WP_177718581.1">
    <property type="nucleotide sequence ID" value="NZ_JACRSQ010000017.1"/>
</dbReference>
<keyword evidence="2" id="KW-0238">DNA-binding</keyword>
<evidence type="ECO:0000313" key="5">
    <source>
        <dbReference type="EMBL" id="MBC8544164.1"/>
    </source>
</evidence>
<dbReference type="AlphaFoldDB" id="A0A926DUY2"/>
<dbReference type="SUPFAM" id="SSF46689">
    <property type="entry name" value="Homeodomain-like"/>
    <property type="match status" value="2"/>
</dbReference>
<dbReference type="Pfam" id="PF13088">
    <property type="entry name" value="BNR_2"/>
    <property type="match status" value="1"/>
</dbReference>
<sequence length="560" mass="63132">MLQTDFEILHQYSACHRLWQGIPSIECTEKGRLFSAFYSGGTTEQLGNYCVLLKSDDGGDTWSEPIAAADAGGSYRCYDPCLWIDPLGRLWFIWAVMPDHAVWASLCDHPDADDLHWSPPRIIGHDVMMNKPIIASTGEWLFPMAVWDEGVLVISECPTPQQERGSFVYRSYDQGQSFQKIGGADVKERSFDEHMLLEKYDGALWMLVRTRYGIGQSYSYDGGCTWTPGEDSGLGGPCSRFQIRRLTSGNLLLVNHHHFQGRNNLTALLSQDDGKTWDSHLLLDERSSVSYPDVTERDGYLYITYDRERGAAYNPTISPETSAREILFAKITEADILAGSLVHTGSFLKRIISKLGDYDGPDPRLQELNCKIPRYVSVLARETSGEAIVSAILRDYGRCCVNLHHQDTDTVDACIAKLLERSMADDIYAKSATIQQLITILLANEKAPSAPVDMLMEEVFEYVRMHLPQEITLDAMASALHISKFYLCHIFKRKTGITLMQYVLNRRITTAKQLLSTTRYSVTEISVRVGYNSAAYFAKLFKDMTGVSPSQYRESMEQSK</sequence>
<dbReference type="PANTHER" id="PTHR43752:SF2">
    <property type="entry name" value="BNR_ASP-BOX REPEAT FAMILY PROTEIN"/>
    <property type="match status" value="1"/>
</dbReference>
<proteinExistence type="predicted"/>
<evidence type="ECO:0000259" key="4">
    <source>
        <dbReference type="PROSITE" id="PS01124"/>
    </source>
</evidence>
<dbReference type="InterPro" id="IPR009057">
    <property type="entry name" value="Homeodomain-like_sf"/>
</dbReference>
<dbReference type="SMART" id="SM00342">
    <property type="entry name" value="HTH_ARAC"/>
    <property type="match status" value="1"/>
</dbReference>
<accession>A0A926DUY2</accession>
<dbReference type="Gene3D" id="2.120.10.10">
    <property type="match status" value="1"/>
</dbReference>
<keyword evidence="6" id="KW-1185">Reference proteome</keyword>